<name>A0ABM3QXH2_SPIOL</name>
<accession>A0ABM3QXH2</accession>
<dbReference type="PROSITE" id="PS50994">
    <property type="entry name" value="INTEGRASE"/>
    <property type="match status" value="1"/>
</dbReference>
<dbReference type="Pfam" id="PF22936">
    <property type="entry name" value="Pol_BBD"/>
    <property type="match status" value="1"/>
</dbReference>
<dbReference type="SUPFAM" id="SSF53098">
    <property type="entry name" value="Ribonuclease H-like"/>
    <property type="match status" value="1"/>
</dbReference>
<protein>
    <recommendedName>
        <fullName evidence="1">Integrase catalytic domain-containing protein</fullName>
    </recommendedName>
</protein>
<dbReference type="Pfam" id="PF14223">
    <property type="entry name" value="Retrotran_gag_2"/>
    <property type="match status" value="1"/>
</dbReference>
<dbReference type="PANTHER" id="PTHR47592">
    <property type="entry name" value="PBF68 PROTEIN"/>
    <property type="match status" value="1"/>
</dbReference>
<dbReference type="Pfam" id="PF25597">
    <property type="entry name" value="SH3_retrovirus"/>
    <property type="match status" value="1"/>
</dbReference>
<dbReference type="InterPro" id="IPR012337">
    <property type="entry name" value="RNaseH-like_sf"/>
</dbReference>
<feature type="domain" description="Integrase catalytic" evidence="1">
    <location>
        <begin position="384"/>
        <end position="544"/>
    </location>
</feature>
<dbReference type="GeneID" id="130463059"/>
<reference evidence="2" key="1">
    <citation type="journal article" date="2021" name="Nat. Commun.">
        <title>Genomic analyses provide insights into spinach domestication and the genetic basis of agronomic traits.</title>
        <authorList>
            <person name="Cai X."/>
            <person name="Sun X."/>
            <person name="Xu C."/>
            <person name="Sun H."/>
            <person name="Wang X."/>
            <person name="Ge C."/>
            <person name="Zhang Z."/>
            <person name="Wang Q."/>
            <person name="Fei Z."/>
            <person name="Jiao C."/>
            <person name="Wang Q."/>
        </authorList>
    </citation>
    <scope>NUCLEOTIDE SEQUENCE [LARGE SCALE GENOMIC DNA]</scope>
    <source>
        <strain evidence="2">cv. Varoflay</strain>
    </source>
</reference>
<dbReference type="InterPro" id="IPR057670">
    <property type="entry name" value="SH3_retrovirus"/>
</dbReference>
<evidence type="ECO:0000313" key="3">
    <source>
        <dbReference type="RefSeq" id="XP_056688059.1"/>
    </source>
</evidence>
<reference evidence="3" key="2">
    <citation type="submission" date="2025-08" db="UniProtKB">
        <authorList>
            <consortium name="RefSeq"/>
        </authorList>
    </citation>
    <scope>IDENTIFICATION</scope>
    <source>
        <tissue evidence="3">Leaf</tissue>
    </source>
</reference>
<dbReference type="InterPro" id="IPR036397">
    <property type="entry name" value="RNaseH_sf"/>
</dbReference>
<keyword evidence="2" id="KW-1185">Reference proteome</keyword>
<dbReference type="RefSeq" id="XP_056688059.1">
    <property type="nucleotide sequence ID" value="XM_056832081.1"/>
</dbReference>
<gene>
    <name evidence="3" type="primary">LOC130463059</name>
</gene>
<dbReference type="InterPro" id="IPR054722">
    <property type="entry name" value="PolX-like_BBD"/>
</dbReference>
<proteinExistence type="predicted"/>
<dbReference type="Proteomes" id="UP000813463">
    <property type="component" value="Chromosome 6"/>
</dbReference>
<evidence type="ECO:0000313" key="2">
    <source>
        <dbReference type="Proteomes" id="UP000813463"/>
    </source>
</evidence>
<dbReference type="Gene3D" id="3.30.420.10">
    <property type="entry name" value="Ribonuclease H-like superfamily/Ribonuclease H"/>
    <property type="match status" value="1"/>
</dbReference>
<dbReference type="InterPro" id="IPR001584">
    <property type="entry name" value="Integrase_cat-core"/>
</dbReference>
<dbReference type="PANTHER" id="PTHR47592:SF29">
    <property type="entry name" value="ZINC FINGER, CCHC-TYPE"/>
    <property type="match status" value="1"/>
</dbReference>
<evidence type="ECO:0000259" key="1">
    <source>
        <dbReference type="PROSITE" id="PS50994"/>
    </source>
</evidence>
<organism evidence="2 3">
    <name type="scientific">Spinacia oleracea</name>
    <name type="common">Spinach</name>
    <dbReference type="NCBI Taxonomy" id="3562"/>
    <lineage>
        <taxon>Eukaryota</taxon>
        <taxon>Viridiplantae</taxon>
        <taxon>Streptophyta</taxon>
        <taxon>Embryophyta</taxon>
        <taxon>Tracheophyta</taxon>
        <taxon>Spermatophyta</taxon>
        <taxon>Magnoliopsida</taxon>
        <taxon>eudicotyledons</taxon>
        <taxon>Gunneridae</taxon>
        <taxon>Pentapetalae</taxon>
        <taxon>Caryophyllales</taxon>
        <taxon>Chenopodiaceae</taxon>
        <taxon>Chenopodioideae</taxon>
        <taxon>Anserineae</taxon>
        <taxon>Spinacia</taxon>
    </lineage>
</organism>
<sequence>MASSLRDMATKFQKLDKFEGAVYRRWQKKIHFLLTTLNVVYVLTTPMPDPPADGEEETLENTRRRTKWDNDDYICREHILNALANPLFDLYQYEESAKKFWDKLDSKYMAEDASSKKFLVSNFNNFKMSNDRPIMEQFHEVQHILSQIRLHGMVMDEAIAVTSIIDKLPSSWEDTKNSLKHKKEEMTMEQLGTHLLFEEGIRVQDGVKESNVNDKITPGSSINMVEEGQSSWTKKFNKRPYKSNNKSVANKKDKKTKSVSCWKCNGPHFKRDCPTFKNKKASKGQHNNVDKNQGMVVAHYATNIEMNFLAMISEINVVQVDDSWWIDTGASRHVCKDRNYFKSFEDLEDGPILYMGNDSMVKAKGIGQIELLLTSGKTLTLRDVVFVPEVRKNLMSGGVLSKGGNKKYIVTFIDAYSRWCYIYLLSSKDEALDKFKIFKIEVELQTNKKVKKLRTDRGGEYYDPSYFQSIGIIHEITAPYSPQSNGVSERKNRVLKEMVNSMLSNSGLSDGFWGEAMLTACYVLNRVPNKRNKTTPYEFWHKRKPNLNYLKVWGCRAIVKVTEPKRKTLGEKGIDCVFIGYAEHSKAYRFYVIESNDYVSTHTVVEVKGCNF</sequence>